<reference evidence="2" key="1">
    <citation type="submission" date="2016-10" db="EMBL/GenBank/DDBJ databases">
        <authorList>
            <person name="Varghese N."/>
            <person name="Submissions S."/>
        </authorList>
    </citation>
    <scope>NUCLEOTIDE SEQUENCE [LARGE SCALE GENOMIC DNA]</scope>
    <source>
        <strain evidence="2">JCM 10271</strain>
    </source>
</reference>
<name>A0A1I5ZK49_9RHOB</name>
<evidence type="ECO:0000313" key="1">
    <source>
        <dbReference type="EMBL" id="SFQ56497.1"/>
    </source>
</evidence>
<sequence>MYISTEEYADAASVSDATAFRRLKGLPYRIPTRGRGRKHFPLAAAVMTLKGKEVDSGAVDALTEAARDLFGHDLYIEPEALPMAHSFAEWLPSETMRARLRAAQNFFTVAVANSRLCTPAIVRNLSPLRELFALCPPVLVWVLTGGEAPDIDYIAPAFAVSSNEAALDQYHTPMTMQEAA</sequence>
<organism evidence="1 2">
    <name type="scientific">Roseivivax halotolerans</name>
    <dbReference type="NCBI Taxonomy" id="93684"/>
    <lineage>
        <taxon>Bacteria</taxon>
        <taxon>Pseudomonadati</taxon>
        <taxon>Pseudomonadota</taxon>
        <taxon>Alphaproteobacteria</taxon>
        <taxon>Rhodobacterales</taxon>
        <taxon>Roseobacteraceae</taxon>
        <taxon>Roseivivax</taxon>
    </lineage>
</organism>
<protein>
    <submittedName>
        <fullName evidence="1">Uncharacterized protein</fullName>
    </submittedName>
</protein>
<dbReference type="STRING" id="93684.SAMN05421853_11093"/>
<dbReference type="AlphaFoldDB" id="A0A1I5ZK49"/>
<accession>A0A1I5ZK49</accession>
<evidence type="ECO:0000313" key="2">
    <source>
        <dbReference type="Proteomes" id="UP000243106"/>
    </source>
</evidence>
<dbReference type="EMBL" id="FOXV01000010">
    <property type="protein sequence ID" value="SFQ56497.1"/>
    <property type="molecule type" value="Genomic_DNA"/>
</dbReference>
<dbReference type="Proteomes" id="UP000243106">
    <property type="component" value="Unassembled WGS sequence"/>
</dbReference>
<proteinExistence type="predicted"/>
<keyword evidence="2" id="KW-1185">Reference proteome</keyword>
<gene>
    <name evidence="1" type="ORF">SAMN05421853_11093</name>
</gene>
<dbReference type="RefSeq" id="WP_139218708.1">
    <property type="nucleotide sequence ID" value="NZ_FOXV01000010.1"/>
</dbReference>